<dbReference type="Proteomes" id="UP000008064">
    <property type="component" value="Unassembled WGS sequence"/>
</dbReference>
<keyword evidence="2" id="KW-0949">S-adenosyl-L-methionine</keyword>
<dbReference type="PANTHER" id="PTHR43675">
    <property type="entry name" value="ARSENITE METHYLTRANSFERASE"/>
    <property type="match status" value="1"/>
</dbReference>
<organism>
    <name type="scientific">Serpula lacrymans var. lacrymans (strain S7.9)</name>
    <name type="common">Dry rot fungus</name>
    <dbReference type="NCBI Taxonomy" id="578457"/>
    <lineage>
        <taxon>Eukaryota</taxon>
        <taxon>Fungi</taxon>
        <taxon>Dikarya</taxon>
        <taxon>Basidiomycota</taxon>
        <taxon>Agaricomycotina</taxon>
        <taxon>Agaricomycetes</taxon>
        <taxon>Agaricomycetidae</taxon>
        <taxon>Boletales</taxon>
        <taxon>Coniophorineae</taxon>
        <taxon>Serpulaceae</taxon>
        <taxon>Serpula</taxon>
    </lineage>
</organism>
<accession>F8NHF5</accession>
<dbReference type="Pfam" id="PF00581">
    <property type="entry name" value="Rhodanese"/>
    <property type="match status" value="1"/>
</dbReference>
<evidence type="ECO:0000256" key="5">
    <source>
        <dbReference type="ARBA" id="ARBA00034545"/>
    </source>
</evidence>
<evidence type="ECO:0000256" key="3">
    <source>
        <dbReference type="ARBA" id="ARBA00034487"/>
    </source>
</evidence>
<evidence type="ECO:0000256" key="4">
    <source>
        <dbReference type="ARBA" id="ARBA00034521"/>
    </source>
</evidence>
<proteinExistence type="inferred from homology"/>
<dbReference type="InterPro" id="IPR025714">
    <property type="entry name" value="Methyltranfer_dom"/>
</dbReference>
<comment type="catalytic activity">
    <reaction evidence="7">
        <text>arsenic triglutathione + 2 [thioredoxin]-dithiol + 2 S-adenosyl-L-methionine + H2O = dimethylarsinous acid + 2 [thioredoxin]-disulfide + 3 glutathione + 2 S-adenosyl-L-homocysteine + 2 H(+)</text>
        <dbReference type="Rhea" id="RHEA:69464"/>
        <dbReference type="Rhea" id="RHEA-COMP:10698"/>
        <dbReference type="Rhea" id="RHEA-COMP:10700"/>
        <dbReference type="ChEBI" id="CHEBI:15377"/>
        <dbReference type="ChEBI" id="CHEBI:15378"/>
        <dbReference type="ChEBI" id="CHEBI:23808"/>
        <dbReference type="ChEBI" id="CHEBI:29950"/>
        <dbReference type="ChEBI" id="CHEBI:50058"/>
        <dbReference type="ChEBI" id="CHEBI:57856"/>
        <dbReference type="ChEBI" id="CHEBI:57925"/>
        <dbReference type="ChEBI" id="CHEBI:59789"/>
        <dbReference type="ChEBI" id="CHEBI:183640"/>
        <dbReference type="EC" id="2.1.1.137"/>
    </reaction>
</comment>
<evidence type="ECO:0000256" key="6">
    <source>
        <dbReference type="ARBA" id="ARBA00047941"/>
    </source>
</evidence>
<dbReference type="EMBL" id="GL945429">
    <property type="protein sequence ID" value="EGO29958.1"/>
    <property type="molecule type" value="Genomic_DNA"/>
</dbReference>
<dbReference type="GO" id="GO:0030791">
    <property type="term" value="F:arsenite methyltransferase activity"/>
    <property type="evidence" value="ECO:0007669"/>
    <property type="project" value="UniProtKB-EC"/>
</dbReference>
<evidence type="ECO:0000256" key="8">
    <source>
        <dbReference type="ARBA" id="ARBA00048428"/>
    </source>
</evidence>
<comment type="similarity">
    <text evidence="3">Belongs to the methyltransferase superfamily. Arsenite methyltransferase family.</text>
</comment>
<dbReference type="InterPro" id="IPR026669">
    <property type="entry name" value="Arsenite_MeTrfase-like"/>
</dbReference>
<reference evidence="10" key="1">
    <citation type="submission" date="2011-04" db="EMBL/GenBank/DDBJ databases">
        <title>Evolution of plant cell wall degrading machinery underlies the functional diversity of forest fungi.</title>
        <authorList>
            <consortium name="US DOE Joint Genome Institute (JGI-PGF)"/>
            <person name="Eastwood D.C."/>
            <person name="Floudas D."/>
            <person name="Binder M."/>
            <person name="Majcherczyk A."/>
            <person name="Schneider P."/>
            <person name="Aerts A."/>
            <person name="Asiegbu F.O."/>
            <person name="Baker S.E."/>
            <person name="Barry K."/>
            <person name="Bendiksby M."/>
            <person name="Blumentritt M."/>
            <person name="Coutinho P.M."/>
            <person name="Cullen D."/>
            <person name="Cullen D."/>
            <person name="Gathman A."/>
            <person name="Goodell B."/>
            <person name="Henrissat B."/>
            <person name="Ihrmark K."/>
            <person name="Kauserud H."/>
            <person name="Kohler A."/>
            <person name="LaButti K."/>
            <person name="Lapidus A."/>
            <person name="Lavin J.L."/>
            <person name="Lee Y.-H."/>
            <person name="Lindquist E."/>
            <person name="Lilly W."/>
            <person name="Lucas S."/>
            <person name="Morin E."/>
            <person name="Murat C."/>
            <person name="Oguiza J.A."/>
            <person name="Park J."/>
            <person name="Pisabarro A.G."/>
            <person name="Riley R."/>
            <person name="Rosling A."/>
            <person name="Salamov A."/>
            <person name="Schmidt O."/>
            <person name="Schmutz J."/>
            <person name="Skrede I."/>
            <person name="Stenlid J."/>
            <person name="Wiebenga A."/>
            <person name="Xie X."/>
            <person name="Kues U."/>
            <person name="Hibbett D.S."/>
            <person name="Hoffmeister D."/>
            <person name="Hogberg N."/>
            <person name="Martin F."/>
            <person name="Grigoriev I.V."/>
            <person name="Watkinson S.C."/>
        </authorList>
    </citation>
    <scope>NUCLEOTIDE SEQUENCE</scope>
    <source>
        <strain evidence="10">S7.9</strain>
    </source>
</reference>
<dbReference type="SUPFAM" id="SSF52821">
    <property type="entry name" value="Rhodanese/Cell cycle control phosphatase"/>
    <property type="match status" value="1"/>
</dbReference>
<dbReference type="OrthoDB" id="8300214at2759"/>
<protein>
    <recommendedName>
        <fullName evidence="5">Arsenite methyltransferase</fullName>
        <ecNumber evidence="4">2.1.1.137</ecNumber>
    </recommendedName>
</protein>
<dbReference type="PROSITE" id="PS50206">
    <property type="entry name" value="RHODANESE_3"/>
    <property type="match status" value="1"/>
</dbReference>
<evidence type="ECO:0000256" key="7">
    <source>
        <dbReference type="ARBA" id="ARBA00047943"/>
    </source>
</evidence>
<evidence type="ECO:0000256" key="2">
    <source>
        <dbReference type="ARBA" id="ARBA00022691"/>
    </source>
</evidence>
<dbReference type="SMART" id="SM00450">
    <property type="entry name" value="RHOD"/>
    <property type="match status" value="1"/>
</dbReference>
<dbReference type="InterPro" id="IPR001763">
    <property type="entry name" value="Rhodanese-like_dom"/>
</dbReference>
<dbReference type="CDD" id="cd02440">
    <property type="entry name" value="AdoMet_MTases"/>
    <property type="match status" value="1"/>
</dbReference>
<dbReference type="PANTHER" id="PTHR43675:SF8">
    <property type="entry name" value="ARSENITE METHYLTRANSFERASE"/>
    <property type="match status" value="1"/>
</dbReference>
<comment type="catalytic activity">
    <reaction evidence="8">
        <text>arsenic triglutathione + 3 [thioredoxin]-dithiol + 3 S-adenosyl-L-methionine = trimethylarsine + 3 [thioredoxin]-disulfide + 3 glutathione + 3 S-adenosyl-L-homocysteine + 3 H(+)</text>
        <dbReference type="Rhea" id="RHEA:69432"/>
        <dbReference type="Rhea" id="RHEA-COMP:10698"/>
        <dbReference type="Rhea" id="RHEA-COMP:10700"/>
        <dbReference type="ChEBI" id="CHEBI:15378"/>
        <dbReference type="ChEBI" id="CHEBI:27130"/>
        <dbReference type="ChEBI" id="CHEBI:29950"/>
        <dbReference type="ChEBI" id="CHEBI:50058"/>
        <dbReference type="ChEBI" id="CHEBI:57856"/>
        <dbReference type="ChEBI" id="CHEBI:57925"/>
        <dbReference type="ChEBI" id="CHEBI:59789"/>
        <dbReference type="ChEBI" id="CHEBI:183640"/>
        <dbReference type="EC" id="2.1.1.137"/>
    </reaction>
</comment>
<name>F8NHF5_SERL9</name>
<dbReference type="Gene3D" id="3.40.250.10">
    <property type="entry name" value="Rhodanese-like domain"/>
    <property type="match status" value="1"/>
</dbReference>
<evidence type="ECO:0000259" key="9">
    <source>
        <dbReference type="PROSITE" id="PS50206"/>
    </source>
</evidence>
<dbReference type="InterPro" id="IPR036873">
    <property type="entry name" value="Rhodanese-like_dom_sf"/>
</dbReference>
<comment type="catalytic activity">
    <reaction evidence="6">
        <text>arsenic triglutathione + [thioredoxin]-dithiol + S-adenosyl-L-methionine + 2 H2O = methylarsonous acid + [thioredoxin]-disulfide + 3 glutathione + S-adenosyl-L-homocysteine + H(+)</text>
        <dbReference type="Rhea" id="RHEA:69460"/>
        <dbReference type="Rhea" id="RHEA-COMP:10698"/>
        <dbReference type="Rhea" id="RHEA-COMP:10700"/>
        <dbReference type="ChEBI" id="CHEBI:15377"/>
        <dbReference type="ChEBI" id="CHEBI:15378"/>
        <dbReference type="ChEBI" id="CHEBI:17826"/>
        <dbReference type="ChEBI" id="CHEBI:29950"/>
        <dbReference type="ChEBI" id="CHEBI:50058"/>
        <dbReference type="ChEBI" id="CHEBI:57856"/>
        <dbReference type="ChEBI" id="CHEBI:57925"/>
        <dbReference type="ChEBI" id="CHEBI:59789"/>
        <dbReference type="ChEBI" id="CHEBI:183640"/>
        <dbReference type="EC" id="2.1.1.137"/>
    </reaction>
</comment>
<dbReference type="KEGG" id="sla:SERLADRAFT_433897"/>
<dbReference type="EC" id="2.1.1.137" evidence="4"/>
<dbReference type="GeneID" id="18814258"/>
<dbReference type="InterPro" id="IPR029063">
    <property type="entry name" value="SAM-dependent_MTases_sf"/>
</dbReference>
<evidence type="ECO:0000256" key="1">
    <source>
        <dbReference type="ARBA" id="ARBA00022679"/>
    </source>
</evidence>
<dbReference type="RefSeq" id="XP_007314200.1">
    <property type="nucleotide sequence ID" value="XM_007314138.1"/>
</dbReference>
<dbReference type="SUPFAM" id="SSF53335">
    <property type="entry name" value="S-adenosyl-L-methionine-dependent methyltransferases"/>
    <property type="match status" value="1"/>
</dbReference>
<dbReference type="AlphaFoldDB" id="F8NHF5"/>
<feature type="domain" description="Rhodanese" evidence="9">
    <location>
        <begin position="346"/>
        <end position="444"/>
    </location>
</feature>
<keyword evidence="1" id="KW-0808">Transferase</keyword>
<dbReference type="Pfam" id="PF13847">
    <property type="entry name" value="Methyltransf_31"/>
    <property type="match status" value="1"/>
</dbReference>
<dbReference type="Gene3D" id="3.40.50.150">
    <property type="entry name" value="Vaccinia Virus protein VP39"/>
    <property type="match status" value="1"/>
</dbReference>
<dbReference type="HOGENOM" id="CLU_052868_3_1_1"/>
<evidence type="ECO:0000313" key="10">
    <source>
        <dbReference type="EMBL" id="EGO29958.1"/>
    </source>
</evidence>
<sequence length="449" mass="47848">MNSAQDSPLSTEDAIVKVVHDAYSDKARTGADLSYTFSVAKSFGYTLEQLHSIPAESHLGLSCGNPVAAASIKDGEVVLDLGSGGGIDILLAASKVGPRGQAIGLDMSEDMIALARRNAARKNLRPPQVAFVQTLLTKPLPIASESVDCVMSNCVINLLPNAGKAALLKEVHRVLKPGGRVVLDDIIAKKPLPDALRSDLVLYIGCISGAVQLGEYKDIITDAGFSDAVFVDTHGDLNVYTQSGSPGCCPPTVASTNCCSTPAPSASKCCSPAPGKSNDSVAKLADVNEWAASYQIYAIKSGEKMVTAAADAPSPLLNWWDAYPKPKSSPPNLTCGQVAALLRDPEEVDYAVVDVRRNDHAGGHVRGSFQHAAQTFYDELANLHKTFGLKKQVIFYCNSSNGRGPRCAAWYQDFLDEHGYTQSRAYVMQGGAKAWLDKFGEAEDLVDRD</sequence>
<gene>
    <name evidence="10" type="ORF">SERLADRAFT_433897</name>
</gene>